<evidence type="ECO:0000256" key="12">
    <source>
        <dbReference type="PROSITE-ProRule" id="PRU01360"/>
    </source>
</evidence>
<protein>
    <submittedName>
        <fullName evidence="14">TonB-dependent receptor</fullName>
    </submittedName>
</protein>
<dbReference type="InterPro" id="IPR039426">
    <property type="entry name" value="TonB-dep_rcpt-like"/>
</dbReference>
<keyword evidence="3 12" id="KW-1134">Transmembrane beta strand</keyword>
<comment type="similarity">
    <text evidence="12">Belongs to the TonB-dependent receptor family.</text>
</comment>
<dbReference type="PANTHER" id="PTHR32552">
    <property type="entry name" value="FERRICHROME IRON RECEPTOR-RELATED"/>
    <property type="match status" value="1"/>
</dbReference>
<name>A0A7X5N2A0_XANPE</name>
<sequence>GFTVNGGLTWTDAEISKDQITPENTGNVPRRQADVVWQLTPSYRGDGYQFGINLIGTTDAYTQDSNQLKMPGYTQVNLFGDYRVTDALTVALNVNNLFNTFGLTEAEEASIPANGIIRARSIAGRTTSISLRYDF</sequence>
<dbReference type="InterPro" id="IPR036942">
    <property type="entry name" value="Beta-barrel_TonB_sf"/>
</dbReference>
<feature type="domain" description="TonB-dependent receptor-like beta-barrel" evidence="13">
    <location>
        <begin position="2"/>
        <end position="97"/>
    </location>
</feature>
<dbReference type="AlphaFoldDB" id="A0A7X5N2A0"/>
<evidence type="ECO:0000256" key="8">
    <source>
        <dbReference type="ARBA" id="ARBA00023065"/>
    </source>
</evidence>
<dbReference type="PANTHER" id="PTHR32552:SF89">
    <property type="entry name" value="CATECHOLATE SIDEROPHORE RECEPTOR FIU"/>
    <property type="match status" value="1"/>
</dbReference>
<proteinExistence type="inferred from homology"/>
<evidence type="ECO:0000256" key="4">
    <source>
        <dbReference type="ARBA" id="ARBA00022496"/>
    </source>
</evidence>
<keyword evidence="4" id="KW-0410">Iron transport</keyword>
<keyword evidence="11 12" id="KW-0998">Cell outer membrane</keyword>
<evidence type="ECO:0000313" key="14">
    <source>
        <dbReference type="EMBL" id="NEL80048.1"/>
    </source>
</evidence>
<evidence type="ECO:0000256" key="3">
    <source>
        <dbReference type="ARBA" id="ARBA00022452"/>
    </source>
</evidence>
<comment type="subcellular location">
    <subcellularLocation>
        <location evidence="1 12">Cell outer membrane</location>
        <topology evidence="1 12">Multi-pass membrane protein</topology>
    </subcellularLocation>
</comment>
<evidence type="ECO:0000256" key="7">
    <source>
        <dbReference type="ARBA" id="ARBA00023004"/>
    </source>
</evidence>
<evidence type="ECO:0000256" key="1">
    <source>
        <dbReference type="ARBA" id="ARBA00004571"/>
    </source>
</evidence>
<keyword evidence="9" id="KW-0798">TonB box</keyword>
<evidence type="ECO:0000259" key="13">
    <source>
        <dbReference type="Pfam" id="PF00593"/>
    </source>
</evidence>
<keyword evidence="8" id="KW-0406">Ion transport</keyword>
<dbReference type="Pfam" id="PF00593">
    <property type="entry name" value="TonB_dep_Rec_b-barrel"/>
    <property type="match status" value="1"/>
</dbReference>
<dbReference type="EMBL" id="JAAGYU010001194">
    <property type="protein sequence ID" value="NEL80048.1"/>
    <property type="molecule type" value="Genomic_DNA"/>
</dbReference>
<accession>A0A7X5N2A0</accession>
<evidence type="ECO:0000313" key="15">
    <source>
        <dbReference type="Proteomes" id="UP000471082"/>
    </source>
</evidence>
<keyword evidence="7" id="KW-0408">Iron</keyword>
<keyword evidence="2 12" id="KW-0813">Transport</keyword>
<dbReference type="Gene3D" id="2.40.170.20">
    <property type="entry name" value="TonB-dependent receptor, beta-barrel domain"/>
    <property type="match status" value="1"/>
</dbReference>
<keyword evidence="14" id="KW-0675">Receptor</keyword>
<evidence type="ECO:0000256" key="2">
    <source>
        <dbReference type="ARBA" id="ARBA00022448"/>
    </source>
</evidence>
<dbReference type="GO" id="GO:0009279">
    <property type="term" value="C:cell outer membrane"/>
    <property type="evidence" value="ECO:0007669"/>
    <property type="project" value="UniProtKB-SubCell"/>
</dbReference>
<evidence type="ECO:0000256" key="10">
    <source>
        <dbReference type="ARBA" id="ARBA00023136"/>
    </source>
</evidence>
<dbReference type="InterPro" id="IPR000531">
    <property type="entry name" value="Beta-barrel_TonB"/>
</dbReference>
<evidence type="ECO:0000256" key="6">
    <source>
        <dbReference type="ARBA" id="ARBA00022729"/>
    </source>
</evidence>
<dbReference type="PROSITE" id="PS52016">
    <property type="entry name" value="TONB_DEPENDENT_REC_3"/>
    <property type="match status" value="1"/>
</dbReference>
<feature type="non-terminal residue" evidence="14">
    <location>
        <position position="1"/>
    </location>
</feature>
<gene>
    <name evidence="14" type="ORF">G3W61_27855</name>
</gene>
<keyword evidence="5 12" id="KW-0812">Transmembrane</keyword>
<keyword evidence="6" id="KW-0732">Signal</keyword>
<dbReference type="SUPFAM" id="SSF56935">
    <property type="entry name" value="Porins"/>
    <property type="match status" value="1"/>
</dbReference>
<reference evidence="14 15" key="1">
    <citation type="submission" date="2019-11" db="EMBL/GenBank/DDBJ databases">
        <title>Genome-resolved metagenomics to study the prevalence of co-infection and intraspecific heterogeneity among plant pathogen metapopulations.</title>
        <authorList>
            <person name="Newberry E."/>
            <person name="Bhandari R."/>
            <person name="Kemble J."/>
            <person name="Sikora E."/>
            <person name="Potnis N."/>
        </authorList>
    </citation>
    <scope>NUCLEOTIDE SEQUENCE [LARGE SCALE GENOMIC DNA]</scope>
    <source>
        <strain evidence="14">Xp_Tom_Tuscaloosa_18b</strain>
    </source>
</reference>
<evidence type="ECO:0000256" key="9">
    <source>
        <dbReference type="ARBA" id="ARBA00023077"/>
    </source>
</evidence>
<keyword evidence="10 12" id="KW-0472">Membrane</keyword>
<comment type="caution">
    <text evidence="14">The sequence shown here is derived from an EMBL/GenBank/DDBJ whole genome shotgun (WGS) entry which is preliminary data.</text>
</comment>
<dbReference type="Proteomes" id="UP000471082">
    <property type="component" value="Unassembled WGS sequence"/>
</dbReference>
<evidence type="ECO:0000256" key="11">
    <source>
        <dbReference type="ARBA" id="ARBA00023237"/>
    </source>
</evidence>
<evidence type="ECO:0000256" key="5">
    <source>
        <dbReference type="ARBA" id="ARBA00022692"/>
    </source>
</evidence>
<organism evidence="14 15">
    <name type="scientific">Xanthomonas perforans</name>
    <dbReference type="NCBI Taxonomy" id="442694"/>
    <lineage>
        <taxon>Bacteria</taxon>
        <taxon>Pseudomonadati</taxon>
        <taxon>Pseudomonadota</taxon>
        <taxon>Gammaproteobacteria</taxon>
        <taxon>Lysobacterales</taxon>
        <taxon>Lysobacteraceae</taxon>
        <taxon>Xanthomonas</taxon>
    </lineage>
</organism>
<dbReference type="GO" id="GO:0015344">
    <property type="term" value="F:siderophore uptake transmembrane transporter activity"/>
    <property type="evidence" value="ECO:0007669"/>
    <property type="project" value="TreeGrafter"/>
</dbReference>